<name>A0A5N6P5I7_9ASTR</name>
<dbReference type="EMBL" id="SZYD01000006">
    <property type="protein sequence ID" value="KAD5960338.1"/>
    <property type="molecule type" value="Genomic_DNA"/>
</dbReference>
<gene>
    <name evidence="1" type="ORF">E3N88_11810</name>
</gene>
<organism evidence="1 2">
    <name type="scientific">Mikania micrantha</name>
    <name type="common">bitter vine</name>
    <dbReference type="NCBI Taxonomy" id="192012"/>
    <lineage>
        <taxon>Eukaryota</taxon>
        <taxon>Viridiplantae</taxon>
        <taxon>Streptophyta</taxon>
        <taxon>Embryophyta</taxon>
        <taxon>Tracheophyta</taxon>
        <taxon>Spermatophyta</taxon>
        <taxon>Magnoliopsida</taxon>
        <taxon>eudicotyledons</taxon>
        <taxon>Gunneridae</taxon>
        <taxon>Pentapetalae</taxon>
        <taxon>asterids</taxon>
        <taxon>campanulids</taxon>
        <taxon>Asterales</taxon>
        <taxon>Asteraceae</taxon>
        <taxon>Asteroideae</taxon>
        <taxon>Heliantheae alliance</taxon>
        <taxon>Eupatorieae</taxon>
        <taxon>Mikania</taxon>
    </lineage>
</organism>
<dbReference type="AlphaFoldDB" id="A0A5N6P5I7"/>
<sequence length="73" mass="8318">MLFQISIDDYEIQTFKEIEYHYEEYSDSQVLDQMQIGPGVAEGECTAQKIAPVKEMGRDPADDPFPLLLSFEG</sequence>
<comment type="caution">
    <text evidence="1">The sequence shown here is derived from an EMBL/GenBank/DDBJ whole genome shotgun (WGS) entry which is preliminary data.</text>
</comment>
<proteinExistence type="predicted"/>
<dbReference type="Proteomes" id="UP000326396">
    <property type="component" value="Linkage Group LG14"/>
</dbReference>
<accession>A0A5N6P5I7</accession>
<evidence type="ECO:0000313" key="2">
    <source>
        <dbReference type="Proteomes" id="UP000326396"/>
    </source>
</evidence>
<reference evidence="1 2" key="1">
    <citation type="submission" date="2019-05" db="EMBL/GenBank/DDBJ databases">
        <title>Mikania micrantha, genome provides insights into the molecular mechanism of rapid growth.</title>
        <authorList>
            <person name="Liu B."/>
        </authorList>
    </citation>
    <scope>NUCLEOTIDE SEQUENCE [LARGE SCALE GENOMIC DNA]</scope>
    <source>
        <strain evidence="1">NLD-2019</strain>
        <tissue evidence="1">Leaf</tissue>
    </source>
</reference>
<keyword evidence="2" id="KW-1185">Reference proteome</keyword>
<protein>
    <submittedName>
        <fullName evidence="1">Uncharacterized protein</fullName>
    </submittedName>
</protein>
<evidence type="ECO:0000313" key="1">
    <source>
        <dbReference type="EMBL" id="KAD5960338.1"/>
    </source>
</evidence>